<dbReference type="PANTHER" id="PTHR22748">
    <property type="entry name" value="AP ENDONUCLEASE"/>
    <property type="match status" value="1"/>
</dbReference>
<feature type="region of interest" description="Disordered" evidence="11">
    <location>
        <begin position="166"/>
        <end position="263"/>
    </location>
</feature>
<dbReference type="PANTHER" id="PTHR22748:SF4">
    <property type="entry name" value="DNA-(APURINIC OR APYRIMIDINIC SITE) ENDONUCLEASE 2"/>
    <property type="match status" value="1"/>
</dbReference>
<dbReference type="Proteomes" id="UP000818624">
    <property type="component" value="Chromosome 3"/>
</dbReference>
<evidence type="ECO:0000256" key="4">
    <source>
        <dbReference type="ARBA" id="ARBA00022723"/>
    </source>
</evidence>
<dbReference type="InterPro" id="IPR036691">
    <property type="entry name" value="Endo/exonu/phosph_ase_sf"/>
</dbReference>
<evidence type="ECO:0000256" key="11">
    <source>
        <dbReference type="SAM" id="MobiDB-lite"/>
    </source>
</evidence>
<dbReference type="Pfam" id="PF03372">
    <property type="entry name" value="Exo_endo_phos"/>
    <property type="match status" value="1"/>
</dbReference>
<keyword evidence="14" id="KW-1185">Reference proteome</keyword>
<dbReference type="InterPro" id="IPR005135">
    <property type="entry name" value="Endo/exonuclease/phosphatase"/>
</dbReference>
<dbReference type="PROSITE" id="PS51999">
    <property type="entry name" value="ZF_GRF"/>
    <property type="match status" value="1"/>
</dbReference>
<organism evidence="13 14">
    <name type="scientific">Malassezia furfur</name>
    <name type="common">Pityriasis versicolor infection agent</name>
    <name type="synonym">Pityrosporum furfur</name>
    <dbReference type="NCBI Taxonomy" id="55194"/>
    <lineage>
        <taxon>Eukaryota</taxon>
        <taxon>Fungi</taxon>
        <taxon>Dikarya</taxon>
        <taxon>Basidiomycota</taxon>
        <taxon>Ustilaginomycotina</taxon>
        <taxon>Malasseziomycetes</taxon>
        <taxon>Malasseziales</taxon>
        <taxon>Malasseziaceae</taxon>
        <taxon>Malassezia</taxon>
    </lineage>
</organism>
<evidence type="ECO:0000256" key="7">
    <source>
        <dbReference type="ARBA" id="ARBA00022833"/>
    </source>
</evidence>
<proteinExistence type="inferred from homology"/>
<feature type="compositionally biased region" description="Low complexity" evidence="11">
    <location>
        <begin position="180"/>
        <end position="202"/>
    </location>
</feature>
<dbReference type="Gene3D" id="3.60.10.10">
    <property type="entry name" value="Endonuclease/exonuclease/phosphatase"/>
    <property type="match status" value="1"/>
</dbReference>
<dbReference type="InterPro" id="IPR004808">
    <property type="entry name" value="AP_endonuc_1"/>
</dbReference>
<keyword evidence="5 10" id="KW-0863">Zinc-finger</keyword>
<evidence type="ECO:0000256" key="10">
    <source>
        <dbReference type="PROSITE-ProRule" id="PRU01343"/>
    </source>
</evidence>
<protein>
    <recommendedName>
        <fullName evidence="3">DNA-(apurinic or apyrimidinic site) endonuclease 2</fullName>
    </recommendedName>
</protein>
<evidence type="ECO:0000313" key="14">
    <source>
        <dbReference type="Proteomes" id="UP000818624"/>
    </source>
</evidence>
<feature type="domain" description="GRF-type" evidence="12">
    <location>
        <begin position="296"/>
        <end position="354"/>
    </location>
</feature>
<keyword evidence="6" id="KW-0378">Hydrolase</keyword>
<evidence type="ECO:0000256" key="6">
    <source>
        <dbReference type="ARBA" id="ARBA00022801"/>
    </source>
</evidence>
<gene>
    <name evidence="13" type="primary">APN2_2</name>
    <name evidence="13" type="ORF">GLX27_003547</name>
</gene>
<keyword evidence="4" id="KW-0479">Metal-binding</keyword>
<dbReference type="PROSITE" id="PS51435">
    <property type="entry name" value="AP_NUCLEASE_F1_4"/>
    <property type="match status" value="1"/>
</dbReference>
<dbReference type="SUPFAM" id="SSF56219">
    <property type="entry name" value="DNase I-like"/>
    <property type="match status" value="1"/>
</dbReference>
<sequence>MNVVAHPIDHCEGAILSGTEQAEFMTHPARSWFQALLAPRTGILVDVTRALHPHREKMYTCWNTLIDARPANYGTRLDYILLTPGLVPWVAAADIQPQIYGSDHCPVFLELHDTRCIDGKDVRLADMLHGQKGADPGPVLRQAASQYDEFSLRTQPKLLAMFRAQTDTQNESKKRKAEGSEPSSTATPSASSSAPSQSPTRSIPKTAPKAPVTSPAKRRASAKAGKPDQPSLKHFFRKPAPTPSPQPSETRAEEPPAPAEPPAFDEALLIPTTRERPNEAAAQWNTLFTPHPPPLCNVHREPAKSWIVNKPGINQGRKFWLCSRPVGPGYQNKKGMDAANTAYRCDYFAWDLDVKRRQPKPR</sequence>
<evidence type="ECO:0000313" key="13">
    <source>
        <dbReference type="EMBL" id="WFD48876.1"/>
    </source>
</evidence>
<keyword evidence="8" id="KW-0460">Magnesium</keyword>
<accession>A0ABY8ETY3</accession>
<evidence type="ECO:0000256" key="8">
    <source>
        <dbReference type="ARBA" id="ARBA00022842"/>
    </source>
</evidence>
<evidence type="ECO:0000259" key="12">
    <source>
        <dbReference type="PROSITE" id="PS51999"/>
    </source>
</evidence>
<name>A0ABY8ETY3_MALFU</name>
<evidence type="ECO:0000256" key="3">
    <source>
        <dbReference type="ARBA" id="ARBA00013541"/>
    </source>
</evidence>
<evidence type="ECO:0000256" key="9">
    <source>
        <dbReference type="ARBA" id="ARBA00023242"/>
    </source>
</evidence>
<evidence type="ECO:0000256" key="1">
    <source>
        <dbReference type="ARBA" id="ARBA00001946"/>
    </source>
</evidence>
<evidence type="ECO:0000256" key="5">
    <source>
        <dbReference type="ARBA" id="ARBA00022771"/>
    </source>
</evidence>
<evidence type="ECO:0000256" key="2">
    <source>
        <dbReference type="ARBA" id="ARBA00007092"/>
    </source>
</evidence>
<keyword evidence="7" id="KW-0862">Zinc</keyword>
<keyword evidence="13" id="KW-0456">Lyase</keyword>
<dbReference type="InterPro" id="IPR010666">
    <property type="entry name" value="Znf_GRF"/>
</dbReference>
<keyword evidence="9" id="KW-0539">Nucleus</keyword>
<reference evidence="13 14" key="1">
    <citation type="journal article" date="2020" name="Elife">
        <title>Loss of centromere function drives karyotype evolution in closely related Malassezia species.</title>
        <authorList>
            <person name="Sankaranarayanan S.R."/>
            <person name="Ianiri G."/>
            <person name="Coelho M.A."/>
            <person name="Reza M.H."/>
            <person name="Thimmappa B.C."/>
            <person name="Ganguly P."/>
            <person name="Vadnala R.N."/>
            <person name="Sun S."/>
            <person name="Siddharthan R."/>
            <person name="Tellgren-Roth C."/>
            <person name="Dawson T.L."/>
            <person name="Heitman J."/>
            <person name="Sanyal K."/>
        </authorList>
    </citation>
    <scope>NUCLEOTIDE SEQUENCE [LARGE SCALE GENOMIC DNA]</scope>
    <source>
        <strain evidence="13">CBS14141</strain>
    </source>
</reference>
<dbReference type="EMBL" id="CP046236">
    <property type="protein sequence ID" value="WFD48876.1"/>
    <property type="molecule type" value="Genomic_DNA"/>
</dbReference>
<dbReference type="GO" id="GO:0140078">
    <property type="term" value="F:class I DNA-(apurinic or apyrimidinic site) endonuclease activity"/>
    <property type="evidence" value="ECO:0007669"/>
    <property type="project" value="UniProtKB-EC"/>
</dbReference>
<comment type="similarity">
    <text evidence="2">Belongs to the DNA repair enzymes AP/ExoA family.</text>
</comment>
<comment type="cofactor">
    <cofactor evidence="1">
        <name>Mg(2+)</name>
        <dbReference type="ChEBI" id="CHEBI:18420"/>
    </cofactor>
</comment>